<comment type="caution">
    <text evidence="2">The sequence shown here is derived from an EMBL/GenBank/DDBJ whole genome shotgun (WGS) entry which is preliminary data.</text>
</comment>
<proteinExistence type="predicted"/>
<dbReference type="EMBL" id="NIBL01000003">
    <property type="protein sequence ID" value="OUZ14747.1"/>
    <property type="molecule type" value="Genomic_DNA"/>
</dbReference>
<feature type="non-terminal residue" evidence="2">
    <location>
        <position position="1"/>
    </location>
</feature>
<gene>
    <name evidence="2" type="ORF">A5869_001852</name>
</gene>
<name>A0A200HRR4_9ENTE</name>
<dbReference type="AlphaFoldDB" id="A0A200HRR4"/>
<feature type="region of interest" description="Disordered" evidence="1">
    <location>
        <begin position="1"/>
        <end position="23"/>
    </location>
</feature>
<accession>A0A200HRR4</accession>
<organism evidence="2 3">
    <name type="scientific">Enterococcus cecorum</name>
    <dbReference type="NCBI Taxonomy" id="44008"/>
    <lineage>
        <taxon>Bacteria</taxon>
        <taxon>Bacillati</taxon>
        <taxon>Bacillota</taxon>
        <taxon>Bacilli</taxon>
        <taxon>Lactobacillales</taxon>
        <taxon>Enterococcaceae</taxon>
        <taxon>Enterococcus</taxon>
    </lineage>
</organism>
<protein>
    <submittedName>
        <fullName evidence="2">Uncharacterized protein</fullName>
    </submittedName>
</protein>
<dbReference type="Proteomes" id="UP000196503">
    <property type="component" value="Unassembled WGS sequence"/>
</dbReference>
<evidence type="ECO:0000313" key="3">
    <source>
        <dbReference type="Proteomes" id="UP000196503"/>
    </source>
</evidence>
<evidence type="ECO:0000256" key="1">
    <source>
        <dbReference type="SAM" id="MobiDB-lite"/>
    </source>
</evidence>
<reference evidence="2 3" key="1">
    <citation type="submission" date="2017-05" db="EMBL/GenBank/DDBJ databases">
        <title>The Genome Sequence of Enterococcus faecium 2D5_DIV0622.</title>
        <authorList>
            <consortium name="The Broad Institute Genomics Platform"/>
            <consortium name="The Broad Institute Genomic Center for Infectious Diseases"/>
            <person name="Earl A."/>
            <person name="Manson A."/>
            <person name="Schwartman J."/>
            <person name="Gilmore M."/>
            <person name="Abouelleil A."/>
            <person name="Cao P."/>
            <person name="Chapman S."/>
            <person name="Cusick C."/>
            <person name="Shea T."/>
            <person name="Young S."/>
            <person name="Neafsey D."/>
            <person name="Nusbaum C."/>
            <person name="Birren B."/>
        </authorList>
    </citation>
    <scope>NUCLEOTIDE SEQUENCE [LARGE SCALE GENOMIC DNA]</scope>
    <source>
        <strain evidence="2 3">2D5_DIV0622</strain>
    </source>
</reference>
<sequence length="23" mass="2367">LTRTTDRGGRQCQMGSLTGAVAS</sequence>
<evidence type="ECO:0000313" key="2">
    <source>
        <dbReference type="EMBL" id="OUZ14747.1"/>
    </source>
</evidence>